<evidence type="ECO:0000313" key="4">
    <source>
        <dbReference type="Proteomes" id="UP000000238"/>
    </source>
</evidence>
<name>Q2SQC7_HAHCH</name>
<protein>
    <submittedName>
        <fullName evidence="3">Uncharacterized conserved protein</fullName>
    </submittedName>
</protein>
<dbReference type="Pfam" id="PF12476">
    <property type="entry name" value="DUF3696"/>
    <property type="match status" value="1"/>
</dbReference>
<keyword evidence="4" id="KW-1185">Reference proteome</keyword>
<evidence type="ECO:0000313" key="3">
    <source>
        <dbReference type="EMBL" id="ABC27147.1"/>
    </source>
</evidence>
<dbReference type="KEGG" id="hch:HCH_00232"/>
<dbReference type="InterPro" id="IPR051396">
    <property type="entry name" value="Bact_Antivir_Def_Nuclease"/>
</dbReference>
<feature type="domain" description="DUF3696" evidence="1">
    <location>
        <begin position="403"/>
        <end position="452"/>
    </location>
</feature>
<dbReference type="InterPro" id="IPR022532">
    <property type="entry name" value="DUF3696"/>
</dbReference>
<organism evidence="3 4">
    <name type="scientific">Hahella chejuensis (strain KCTC 2396)</name>
    <dbReference type="NCBI Taxonomy" id="349521"/>
    <lineage>
        <taxon>Bacteria</taxon>
        <taxon>Pseudomonadati</taxon>
        <taxon>Pseudomonadota</taxon>
        <taxon>Gammaproteobacteria</taxon>
        <taxon>Oceanospirillales</taxon>
        <taxon>Hahellaceae</taxon>
        <taxon>Hahella</taxon>
    </lineage>
</organism>
<sequence length="463" mass="52957">MHEEKSSGDDDKSLVHSDYQIRWKNYRRFEDTDWITIKPITILIGANNCGKSSILAPLLLLNQTIKSNDTETPLVTRGRLIDAGNYKDFIHHHEENRNLFLGLRFHLHENRKANKPVGSYPPGAIELTFSKGREAHQLILNKYELYDIFKRKYLSQSLNKSGKYSLSGNISYSKMSDREKAAVLKSEVVNFLFSPTSTLYSLELPSDESEESEVERFSEEFSHYLRAIGYAFSEIRSLFQNLSYVGPLRKKIERYYRIASETPQTVGPQGENAPNLFRRNYENLKHDVDRWVKHFEFGDSLHFDDVNDDIFQLFLGSGDQRVNVADVGFGASQVLPLIIQALAAPPDSLTLAEQPEIHLNPRLQCALADLFVHMANNGHRVLVETHSEHLIMRLRKFVANGDIKKDDVALYFLERDGDRSVIKQVNIENNGHINTESWPKGFFDDALREALALASAQAKIRSK</sequence>
<gene>
    <name evidence="3" type="ordered locus">HCH_00232</name>
</gene>
<dbReference type="PIRSF" id="PIRSF034888">
    <property type="entry name" value="P-loop_UCP034888"/>
    <property type="match status" value="1"/>
</dbReference>
<reference evidence="3 4" key="1">
    <citation type="journal article" date="2005" name="Nucleic Acids Res.">
        <title>Genomic blueprint of Hahella chejuensis, a marine microbe producing an algicidal agent.</title>
        <authorList>
            <person name="Jeong H."/>
            <person name="Yim J.H."/>
            <person name="Lee C."/>
            <person name="Choi S.-H."/>
            <person name="Park Y.K."/>
            <person name="Yoon S.H."/>
            <person name="Hur C.-G."/>
            <person name="Kang H.-Y."/>
            <person name="Kim D."/>
            <person name="Lee H.H."/>
            <person name="Park K.H."/>
            <person name="Park S.-H."/>
            <person name="Park H.-S."/>
            <person name="Lee H.K."/>
            <person name="Oh T.K."/>
            <person name="Kim J.F."/>
        </authorList>
    </citation>
    <scope>NUCLEOTIDE SEQUENCE [LARGE SCALE GENOMIC DNA]</scope>
    <source>
        <strain evidence="3 4">KCTC 2396</strain>
    </source>
</reference>
<dbReference type="RefSeq" id="WP_011394224.1">
    <property type="nucleotide sequence ID" value="NC_007645.1"/>
</dbReference>
<dbReference type="AlphaFoldDB" id="Q2SQC7"/>
<dbReference type="InterPro" id="IPR041685">
    <property type="entry name" value="AAA_GajA/Old/RecF-like"/>
</dbReference>
<proteinExistence type="predicted"/>
<dbReference type="Gene3D" id="3.40.50.300">
    <property type="entry name" value="P-loop containing nucleotide triphosphate hydrolases"/>
    <property type="match status" value="1"/>
</dbReference>
<feature type="domain" description="Endonuclease GajA/Old nuclease/RecF-like AAA" evidence="2">
    <location>
        <begin position="21"/>
        <end position="391"/>
    </location>
</feature>
<evidence type="ECO:0000259" key="2">
    <source>
        <dbReference type="Pfam" id="PF13175"/>
    </source>
</evidence>
<dbReference type="PANTHER" id="PTHR43581:SF2">
    <property type="entry name" value="EXCINUCLEASE ATPASE SUBUNIT"/>
    <property type="match status" value="1"/>
</dbReference>
<dbReference type="HOGENOM" id="CLU_032548_1_1_6"/>
<accession>Q2SQC7</accession>
<dbReference type="SUPFAM" id="SSF52540">
    <property type="entry name" value="P-loop containing nucleoside triphosphate hydrolases"/>
    <property type="match status" value="1"/>
</dbReference>
<dbReference type="Pfam" id="PF13175">
    <property type="entry name" value="AAA_15"/>
    <property type="match status" value="1"/>
</dbReference>
<dbReference type="EMBL" id="CP000155">
    <property type="protein sequence ID" value="ABC27147.1"/>
    <property type="molecule type" value="Genomic_DNA"/>
</dbReference>
<dbReference type="OrthoDB" id="3322489at2"/>
<evidence type="ECO:0000259" key="1">
    <source>
        <dbReference type="Pfam" id="PF12476"/>
    </source>
</evidence>
<dbReference type="InterPro" id="IPR014592">
    <property type="entry name" value="P-loop_UCP034888"/>
</dbReference>
<dbReference type="InterPro" id="IPR027417">
    <property type="entry name" value="P-loop_NTPase"/>
</dbReference>
<dbReference type="Proteomes" id="UP000000238">
    <property type="component" value="Chromosome"/>
</dbReference>
<dbReference type="eggNOG" id="COG4938">
    <property type="taxonomic scope" value="Bacteria"/>
</dbReference>
<dbReference type="STRING" id="349521.HCH_00232"/>
<dbReference type="PANTHER" id="PTHR43581">
    <property type="entry name" value="ATP/GTP PHOSPHATASE"/>
    <property type="match status" value="1"/>
</dbReference>